<accession>A0A8H4RBE0</accession>
<feature type="domain" description="Chromo" evidence="4">
    <location>
        <begin position="4"/>
        <end position="41"/>
    </location>
</feature>
<evidence type="ECO:0000313" key="5">
    <source>
        <dbReference type="EMBL" id="KAF4625087.1"/>
    </source>
</evidence>
<dbReference type="Pfam" id="PF00385">
    <property type="entry name" value="Chromo"/>
    <property type="match status" value="2"/>
</dbReference>
<dbReference type="InterPro" id="IPR051219">
    <property type="entry name" value="Heterochromatin_chromo-domain"/>
</dbReference>
<reference evidence="5 6" key="1">
    <citation type="submission" date="2020-03" db="EMBL/GenBank/DDBJ databases">
        <title>Draft Genome Sequence of Cudoniella acicularis.</title>
        <authorList>
            <person name="Buettner E."/>
            <person name="Kellner H."/>
        </authorList>
    </citation>
    <scope>NUCLEOTIDE SEQUENCE [LARGE SCALE GENOMIC DNA]</scope>
    <source>
        <strain evidence="5 6">DSM 108380</strain>
    </source>
</reference>
<dbReference type="OrthoDB" id="4357582at2759"/>
<dbReference type="InterPro" id="IPR000953">
    <property type="entry name" value="Chromo/chromo_shadow_dom"/>
</dbReference>
<evidence type="ECO:0000256" key="3">
    <source>
        <dbReference type="ARBA" id="ARBA00023242"/>
    </source>
</evidence>
<gene>
    <name evidence="5" type="ORF">G7Y89_g13082</name>
</gene>
<dbReference type="EMBL" id="JAAMPI010001466">
    <property type="protein sequence ID" value="KAF4625087.1"/>
    <property type="molecule type" value="Genomic_DNA"/>
</dbReference>
<dbReference type="GO" id="GO:0005634">
    <property type="term" value="C:nucleus"/>
    <property type="evidence" value="ECO:0007669"/>
    <property type="project" value="UniProtKB-SubCell"/>
</dbReference>
<comment type="caution">
    <text evidence="5">The sequence shown here is derived from an EMBL/GenBank/DDBJ whole genome shotgun (WGS) entry which is preliminary data.</text>
</comment>
<organism evidence="5 6">
    <name type="scientific">Cudoniella acicularis</name>
    <dbReference type="NCBI Taxonomy" id="354080"/>
    <lineage>
        <taxon>Eukaryota</taxon>
        <taxon>Fungi</taxon>
        <taxon>Dikarya</taxon>
        <taxon>Ascomycota</taxon>
        <taxon>Pezizomycotina</taxon>
        <taxon>Leotiomycetes</taxon>
        <taxon>Helotiales</taxon>
        <taxon>Tricladiaceae</taxon>
        <taxon>Cudoniella</taxon>
    </lineage>
</organism>
<name>A0A8H4RBE0_9HELO</name>
<evidence type="ECO:0000256" key="2">
    <source>
        <dbReference type="ARBA" id="ARBA00011353"/>
    </source>
</evidence>
<dbReference type="PROSITE" id="PS50013">
    <property type="entry name" value="CHROMO_2"/>
    <property type="match status" value="2"/>
</dbReference>
<evidence type="ECO:0000256" key="1">
    <source>
        <dbReference type="ARBA" id="ARBA00004123"/>
    </source>
</evidence>
<dbReference type="AlphaFoldDB" id="A0A8H4RBE0"/>
<dbReference type="InterPro" id="IPR016197">
    <property type="entry name" value="Chromo-like_dom_sf"/>
</dbReference>
<feature type="domain" description="Chromo" evidence="4">
    <location>
        <begin position="57"/>
        <end position="116"/>
    </location>
</feature>
<sequence length="116" mass="13663">MLTKEAEALVAKWKQGRMIWFLVKWKGFAHGDNTWEKRKDISPDLVEESEATYQGNYLGVRLVEKPVRNGRVEYVVEWKDRPESEHSWEKEDTMSRERIIEFELAGATLLPKRIVA</sequence>
<evidence type="ECO:0000313" key="6">
    <source>
        <dbReference type="Proteomes" id="UP000566819"/>
    </source>
</evidence>
<dbReference type="Proteomes" id="UP000566819">
    <property type="component" value="Unassembled WGS sequence"/>
</dbReference>
<dbReference type="CDD" id="cd00024">
    <property type="entry name" value="CD_CSD"/>
    <property type="match status" value="1"/>
</dbReference>
<comment type="subunit">
    <text evidence="2">Component of the NuA4 histone acetyltransferase complex.</text>
</comment>
<dbReference type="Gene3D" id="2.40.50.40">
    <property type="match status" value="2"/>
</dbReference>
<dbReference type="PANTHER" id="PTHR22812">
    <property type="entry name" value="CHROMOBOX PROTEIN"/>
    <property type="match status" value="1"/>
</dbReference>
<dbReference type="InterPro" id="IPR023780">
    <property type="entry name" value="Chromo_domain"/>
</dbReference>
<dbReference type="GO" id="GO:0006338">
    <property type="term" value="P:chromatin remodeling"/>
    <property type="evidence" value="ECO:0007669"/>
    <property type="project" value="UniProtKB-ARBA"/>
</dbReference>
<keyword evidence="6" id="KW-1185">Reference proteome</keyword>
<dbReference type="SMART" id="SM00298">
    <property type="entry name" value="CHROMO"/>
    <property type="match status" value="2"/>
</dbReference>
<dbReference type="SUPFAM" id="SSF54160">
    <property type="entry name" value="Chromo domain-like"/>
    <property type="match status" value="2"/>
</dbReference>
<protein>
    <recommendedName>
        <fullName evidence="4">Chromo domain-containing protein</fullName>
    </recommendedName>
</protein>
<comment type="subcellular location">
    <subcellularLocation>
        <location evidence="1">Nucleus</location>
    </subcellularLocation>
</comment>
<evidence type="ECO:0000259" key="4">
    <source>
        <dbReference type="PROSITE" id="PS50013"/>
    </source>
</evidence>
<keyword evidence="3" id="KW-0539">Nucleus</keyword>
<proteinExistence type="predicted"/>